<keyword evidence="3" id="KW-1185">Reference proteome</keyword>
<organism evidence="2 3">
    <name type="scientific">Evansella caseinilytica</name>
    <dbReference type="NCBI Taxonomy" id="1503961"/>
    <lineage>
        <taxon>Bacteria</taxon>
        <taxon>Bacillati</taxon>
        <taxon>Bacillota</taxon>
        <taxon>Bacilli</taxon>
        <taxon>Bacillales</taxon>
        <taxon>Bacillaceae</taxon>
        <taxon>Evansella</taxon>
    </lineage>
</organism>
<feature type="region of interest" description="Disordered" evidence="1">
    <location>
        <begin position="53"/>
        <end position="89"/>
    </location>
</feature>
<keyword evidence="2" id="KW-0946">Virion</keyword>
<proteinExistence type="predicted"/>
<gene>
    <name evidence="2" type="ORF">SAMN05421736_103258</name>
</gene>
<dbReference type="AlphaFoldDB" id="A0A1H3MKC7"/>
<keyword evidence="2" id="KW-0167">Capsid protein</keyword>
<evidence type="ECO:0000313" key="3">
    <source>
        <dbReference type="Proteomes" id="UP000198935"/>
    </source>
</evidence>
<reference evidence="3" key="1">
    <citation type="submission" date="2016-10" db="EMBL/GenBank/DDBJ databases">
        <authorList>
            <person name="Varghese N."/>
            <person name="Submissions S."/>
        </authorList>
    </citation>
    <scope>NUCLEOTIDE SEQUENCE [LARGE SCALE GENOMIC DNA]</scope>
    <source>
        <strain evidence="3">SP</strain>
    </source>
</reference>
<dbReference type="STRING" id="1503961.SAMN05421736_103258"/>
<feature type="region of interest" description="Disordered" evidence="1">
    <location>
        <begin position="123"/>
        <end position="152"/>
    </location>
</feature>
<dbReference type="OrthoDB" id="1655540at2"/>
<dbReference type="Pfam" id="PF14071">
    <property type="entry name" value="YlbD_coat"/>
    <property type="match status" value="1"/>
</dbReference>
<dbReference type="EMBL" id="FNPI01000003">
    <property type="protein sequence ID" value="SDY77043.1"/>
    <property type="molecule type" value="Genomic_DNA"/>
</dbReference>
<dbReference type="Proteomes" id="UP000198935">
    <property type="component" value="Unassembled WGS sequence"/>
</dbReference>
<evidence type="ECO:0000313" key="2">
    <source>
        <dbReference type="EMBL" id="SDY77043.1"/>
    </source>
</evidence>
<dbReference type="InterPro" id="IPR025953">
    <property type="entry name" value="YlbD_coat"/>
</dbReference>
<evidence type="ECO:0000256" key="1">
    <source>
        <dbReference type="SAM" id="MobiDB-lite"/>
    </source>
</evidence>
<name>A0A1H3MKC7_9BACI</name>
<protein>
    <submittedName>
        <fullName evidence="2">Putative coat protein</fullName>
    </submittedName>
</protein>
<accession>A0A1H3MKC7</accession>
<sequence length="152" mass="17711">MNKSLHPDVRKFKVFVKKNPHVLRDVKSGEKTLQDLFEEWLLFGEEDDIWETYRSKENSVSDEREKEAEPEPEAEEKQDKSSDTKEGKATKDLIAMLKKMNFNDLQNHLTQFSGVLGSIQELLAQFRPNHQPPSSNTGQQQQQQSPFTYRDD</sequence>